<reference evidence="4" key="1">
    <citation type="submission" date="2019-08" db="EMBL/GenBank/DDBJ databases">
        <authorList>
            <person name="Kucharzyk K."/>
            <person name="Murdoch R.W."/>
            <person name="Higgins S."/>
            <person name="Loffler F."/>
        </authorList>
    </citation>
    <scope>NUCLEOTIDE SEQUENCE</scope>
</reference>
<comment type="caution">
    <text evidence="4">The sequence shown here is derived from an EMBL/GenBank/DDBJ whole genome shotgun (WGS) entry which is preliminary data.</text>
</comment>
<protein>
    <recommendedName>
        <fullName evidence="3">N-acetyltransferase domain-containing protein</fullName>
    </recommendedName>
</protein>
<evidence type="ECO:0000256" key="1">
    <source>
        <dbReference type="ARBA" id="ARBA00022679"/>
    </source>
</evidence>
<keyword evidence="1" id="KW-0808">Transferase</keyword>
<sequence length="276" mass="30549">MVVTASLKHTDIEQLLPVFNEAFSDYDVPVSMTLAALQAHLQSLSYTSEDSVGLFEKRDLVGFLLIGRRGNTAYDAGTGIIPSYRGKGLSHILIDDTIGHLRSRGCTTFVLEVLDTNTKAKNLYLSHGFTIRRSLLCFSVKQEELIGRSDLILENHDKGYIVPASFEPSYQNSDESVAEGAYTCSDIVEKGVRKGFVWYHPNRGLIAQINIEPGYRDVDLLKKAIISCTLACTTQSVRMLNVDHADDSTIKALQEVGFSNFTTQSEMVLTLSESQI</sequence>
<dbReference type="Gene3D" id="3.40.630.30">
    <property type="match status" value="1"/>
</dbReference>
<dbReference type="PANTHER" id="PTHR43420">
    <property type="entry name" value="ACETYLTRANSFERASE"/>
    <property type="match status" value="1"/>
</dbReference>
<dbReference type="PROSITE" id="PS51186">
    <property type="entry name" value="GNAT"/>
    <property type="match status" value="1"/>
</dbReference>
<dbReference type="SUPFAM" id="SSF55729">
    <property type="entry name" value="Acyl-CoA N-acyltransferases (Nat)"/>
    <property type="match status" value="1"/>
</dbReference>
<dbReference type="CDD" id="cd04301">
    <property type="entry name" value="NAT_SF"/>
    <property type="match status" value="1"/>
</dbReference>
<evidence type="ECO:0000256" key="2">
    <source>
        <dbReference type="ARBA" id="ARBA00023315"/>
    </source>
</evidence>
<feature type="domain" description="N-acetyltransferase" evidence="3">
    <location>
        <begin position="2"/>
        <end position="158"/>
    </location>
</feature>
<accession>A0A644W0W5</accession>
<dbReference type="InterPro" id="IPR050680">
    <property type="entry name" value="YpeA/RimI_acetyltransf"/>
</dbReference>
<proteinExistence type="predicted"/>
<dbReference type="Pfam" id="PF00583">
    <property type="entry name" value="Acetyltransf_1"/>
    <property type="match status" value="1"/>
</dbReference>
<dbReference type="GO" id="GO:0016747">
    <property type="term" value="F:acyltransferase activity, transferring groups other than amino-acyl groups"/>
    <property type="evidence" value="ECO:0007669"/>
    <property type="project" value="InterPro"/>
</dbReference>
<dbReference type="PANTHER" id="PTHR43420:SF44">
    <property type="entry name" value="ACETYLTRANSFERASE YPEA"/>
    <property type="match status" value="1"/>
</dbReference>
<dbReference type="AlphaFoldDB" id="A0A644W0W5"/>
<dbReference type="InterPro" id="IPR016181">
    <property type="entry name" value="Acyl_CoA_acyltransferase"/>
</dbReference>
<organism evidence="4">
    <name type="scientific">bioreactor metagenome</name>
    <dbReference type="NCBI Taxonomy" id="1076179"/>
    <lineage>
        <taxon>unclassified sequences</taxon>
        <taxon>metagenomes</taxon>
        <taxon>ecological metagenomes</taxon>
    </lineage>
</organism>
<dbReference type="EMBL" id="VSSQ01000551">
    <property type="protein sequence ID" value="MPL97359.1"/>
    <property type="molecule type" value="Genomic_DNA"/>
</dbReference>
<keyword evidence="2" id="KW-0012">Acyltransferase</keyword>
<evidence type="ECO:0000259" key="3">
    <source>
        <dbReference type="PROSITE" id="PS51186"/>
    </source>
</evidence>
<gene>
    <name evidence="4" type="ORF">SDC9_43549</name>
</gene>
<evidence type="ECO:0000313" key="4">
    <source>
        <dbReference type="EMBL" id="MPL97359.1"/>
    </source>
</evidence>
<name>A0A644W0W5_9ZZZZ</name>
<dbReference type="InterPro" id="IPR000182">
    <property type="entry name" value="GNAT_dom"/>
</dbReference>